<evidence type="ECO:0000259" key="1">
    <source>
        <dbReference type="PROSITE" id="PS50943"/>
    </source>
</evidence>
<reference evidence="2 3" key="1">
    <citation type="journal article" date="2012" name="Genet. Mol. Biol.">
        <title>Analysis of 16S rRNA and mxaF genes revealing insights into Methylobacterium niche-specific plant association.</title>
        <authorList>
            <person name="Dourado M.N."/>
            <person name="Andreote F.D."/>
            <person name="Dini-Andreote F."/>
            <person name="Conti R."/>
            <person name="Araujo J.M."/>
            <person name="Araujo W.L."/>
        </authorList>
    </citation>
    <scope>NUCLEOTIDE SEQUENCE [LARGE SCALE GENOMIC DNA]</scope>
    <source>
        <strain evidence="2 3">TC3-10</strain>
    </source>
</reference>
<dbReference type="RefSeq" id="WP_331301928.1">
    <property type="nucleotide sequence ID" value="NZ_MLCA01000006.1"/>
</dbReference>
<evidence type="ECO:0000313" key="3">
    <source>
        <dbReference type="Proteomes" id="UP001355206"/>
    </source>
</evidence>
<name>A0ABU7TNT2_9HYPH</name>
<dbReference type="Pfam" id="PF01381">
    <property type="entry name" value="HTH_3"/>
    <property type="match status" value="1"/>
</dbReference>
<feature type="domain" description="HTH cro/C1-type" evidence="1">
    <location>
        <begin position="24"/>
        <end position="78"/>
    </location>
</feature>
<comment type="caution">
    <text evidence="2">The sequence shown here is derived from an EMBL/GenBank/DDBJ whole genome shotgun (WGS) entry which is preliminary data.</text>
</comment>
<sequence>MSEATTVPGPKRCTDLDARIGGRIRIARERARMSQTSLGDALGISFQQVQKYEQGKNRIGAANLQRVADLLKVPVEAFFDGPAAIEAPPPPTVEQAWAEHRAATKALEDALQREAAALQVAA</sequence>
<gene>
    <name evidence="2" type="ORF">MOTC310_11970</name>
</gene>
<dbReference type="CDD" id="cd00093">
    <property type="entry name" value="HTH_XRE"/>
    <property type="match status" value="1"/>
</dbReference>
<dbReference type="SUPFAM" id="SSF47413">
    <property type="entry name" value="lambda repressor-like DNA-binding domains"/>
    <property type="match status" value="1"/>
</dbReference>
<accession>A0ABU7TNT2</accession>
<proteinExistence type="predicted"/>
<dbReference type="InterPro" id="IPR001387">
    <property type="entry name" value="Cro/C1-type_HTH"/>
</dbReference>
<evidence type="ECO:0000313" key="2">
    <source>
        <dbReference type="EMBL" id="MEE7491141.1"/>
    </source>
</evidence>
<organism evidence="2 3">
    <name type="scientific">Methylobacterium oryzae</name>
    <dbReference type="NCBI Taxonomy" id="334852"/>
    <lineage>
        <taxon>Bacteria</taxon>
        <taxon>Pseudomonadati</taxon>
        <taxon>Pseudomonadota</taxon>
        <taxon>Alphaproteobacteria</taxon>
        <taxon>Hyphomicrobiales</taxon>
        <taxon>Methylobacteriaceae</taxon>
        <taxon>Methylobacterium</taxon>
    </lineage>
</organism>
<dbReference type="Proteomes" id="UP001355206">
    <property type="component" value="Unassembled WGS sequence"/>
</dbReference>
<dbReference type="EMBL" id="MLCA01000006">
    <property type="protein sequence ID" value="MEE7491141.1"/>
    <property type="molecule type" value="Genomic_DNA"/>
</dbReference>
<dbReference type="Gene3D" id="1.10.260.40">
    <property type="entry name" value="lambda repressor-like DNA-binding domains"/>
    <property type="match status" value="1"/>
</dbReference>
<protein>
    <submittedName>
        <fullName evidence="2">Transcriptional regulator</fullName>
    </submittedName>
</protein>
<dbReference type="InterPro" id="IPR010982">
    <property type="entry name" value="Lambda_DNA-bd_dom_sf"/>
</dbReference>
<dbReference type="PROSITE" id="PS50943">
    <property type="entry name" value="HTH_CROC1"/>
    <property type="match status" value="1"/>
</dbReference>
<dbReference type="SMART" id="SM00530">
    <property type="entry name" value="HTH_XRE"/>
    <property type="match status" value="1"/>
</dbReference>
<keyword evidence="3" id="KW-1185">Reference proteome</keyword>